<keyword evidence="2" id="KW-1185">Reference proteome</keyword>
<accession>A0ACC0YUR4</accession>
<gene>
    <name evidence="1" type="ORF">Pint_17845</name>
</gene>
<proteinExistence type="predicted"/>
<organism evidence="1 2">
    <name type="scientific">Pistacia integerrima</name>
    <dbReference type="NCBI Taxonomy" id="434235"/>
    <lineage>
        <taxon>Eukaryota</taxon>
        <taxon>Viridiplantae</taxon>
        <taxon>Streptophyta</taxon>
        <taxon>Embryophyta</taxon>
        <taxon>Tracheophyta</taxon>
        <taxon>Spermatophyta</taxon>
        <taxon>Magnoliopsida</taxon>
        <taxon>eudicotyledons</taxon>
        <taxon>Gunneridae</taxon>
        <taxon>Pentapetalae</taxon>
        <taxon>rosids</taxon>
        <taxon>malvids</taxon>
        <taxon>Sapindales</taxon>
        <taxon>Anacardiaceae</taxon>
        <taxon>Pistacia</taxon>
    </lineage>
</organism>
<name>A0ACC0YUR4_9ROSI</name>
<comment type="caution">
    <text evidence="1">The sequence shown here is derived from an EMBL/GenBank/DDBJ whole genome shotgun (WGS) entry which is preliminary data.</text>
</comment>
<evidence type="ECO:0000313" key="2">
    <source>
        <dbReference type="Proteomes" id="UP001163603"/>
    </source>
</evidence>
<protein>
    <submittedName>
        <fullName evidence="1">Uncharacterized protein</fullName>
    </submittedName>
</protein>
<reference evidence="2" key="1">
    <citation type="journal article" date="2023" name="G3 (Bethesda)">
        <title>Genome assembly and association tests identify interacting loci associated with vigor, precocity, and sex in interspecific pistachio rootstocks.</title>
        <authorList>
            <person name="Palmer W."/>
            <person name="Jacygrad E."/>
            <person name="Sagayaradj S."/>
            <person name="Cavanaugh K."/>
            <person name="Han R."/>
            <person name="Bertier L."/>
            <person name="Beede B."/>
            <person name="Kafkas S."/>
            <person name="Golino D."/>
            <person name="Preece J."/>
            <person name="Michelmore R."/>
        </authorList>
    </citation>
    <scope>NUCLEOTIDE SEQUENCE [LARGE SCALE GENOMIC DNA]</scope>
</reference>
<dbReference type="EMBL" id="CM047739">
    <property type="protein sequence ID" value="KAJ0042358.1"/>
    <property type="molecule type" value="Genomic_DNA"/>
</dbReference>
<sequence>MMGSVIQEVRLIPNIESYSFHSVSAFTVYLYILETMGNSIEANDVFPKDIPSLEDCFTKEFLDSVASEYDYQKDWAERHETVTSEVVENVVKRLMASKEGDEMRKRAAEIGGKVRESMDEAGVSRMELDSFVAHITSSCSKLL</sequence>
<dbReference type="Proteomes" id="UP001163603">
    <property type="component" value="Chromosome 4"/>
</dbReference>
<evidence type="ECO:0000313" key="1">
    <source>
        <dbReference type="EMBL" id="KAJ0042358.1"/>
    </source>
</evidence>